<dbReference type="SUPFAM" id="SSF55129">
    <property type="entry name" value="Ribosomal protein L30p/L7e"/>
    <property type="match status" value="1"/>
</dbReference>
<protein>
    <recommendedName>
        <fullName evidence="5">Large ribosomal subunit protein uL30</fullName>
    </recommendedName>
</protein>
<evidence type="ECO:0000256" key="5">
    <source>
        <dbReference type="HAMAP-Rule" id="MF_01371"/>
    </source>
</evidence>
<reference evidence="7 8" key="1">
    <citation type="journal article" date="2020" name="Syst. Appl. Microbiol.">
        <title>Arthrospiribacter ruber gen. nov., sp. nov., a novel bacterium isolated from Arthrospira cultures.</title>
        <authorList>
            <person name="Waleron M."/>
            <person name="Misztak A."/>
            <person name="Waleron M.M."/>
            <person name="Furmaniak M."/>
            <person name="Mrozik A."/>
            <person name="Waleron K."/>
        </authorList>
    </citation>
    <scope>NUCLEOTIDE SEQUENCE [LARGE SCALE GENOMIC DNA]</scope>
    <source>
        <strain evidence="7 8">DPMB0001</strain>
    </source>
</reference>
<evidence type="ECO:0000313" key="8">
    <source>
        <dbReference type="Proteomes" id="UP000727490"/>
    </source>
</evidence>
<dbReference type="CDD" id="cd01658">
    <property type="entry name" value="Ribosomal_L30"/>
    <property type="match status" value="1"/>
</dbReference>
<dbReference type="FunFam" id="3.30.1390.20:FF:000001">
    <property type="entry name" value="50S ribosomal protein L30"/>
    <property type="match status" value="1"/>
</dbReference>
<feature type="domain" description="Large ribosomal subunit protein uL30-like ferredoxin-like fold" evidence="6">
    <location>
        <begin position="25"/>
        <end position="75"/>
    </location>
</feature>
<proteinExistence type="inferred from homology"/>
<dbReference type="EMBL" id="RPHB01000006">
    <property type="protein sequence ID" value="MBW3468835.1"/>
    <property type="molecule type" value="Genomic_DNA"/>
</dbReference>
<evidence type="ECO:0000256" key="2">
    <source>
        <dbReference type="ARBA" id="ARBA00011838"/>
    </source>
</evidence>
<dbReference type="InterPro" id="IPR005996">
    <property type="entry name" value="Ribosomal_uL30_bac-type"/>
</dbReference>
<sequence length="80" mass="9161">MLSQFLSKEVLRCLKYLTVKKMAKLKVTQVRSTIKRPKDQKDTIKALGLGKINRTVEVENNPHMAGMIRKVSHLIKVEEA</sequence>
<keyword evidence="3 5" id="KW-0689">Ribosomal protein</keyword>
<dbReference type="InterPro" id="IPR016082">
    <property type="entry name" value="Ribosomal_uL30_ferredoxin-like"/>
</dbReference>
<organism evidence="7 8">
    <name type="scientific">Arthrospiribacter ruber</name>
    <dbReference type="NCBI Taxonomy" id="2487934"/>
    <lineage>
        <taxon>Bacteria</taxon>
        <taxon>Pseudomonadati</taxon>
        <taxon>Bacteroidota</taxon>
        <taxon>Cytophagia</taxon>
        <taxon>Cytophagales</taxon>
        <taxon>Cyclobacteriaceae</taxon>
        <taxon>Arthrospiribacter</taxon>
    </lineage>
</organism>
<dbReference type="HAMAP" id="MF_01371_B">
    <property type="entry name" value="Ribosomal_uL30_B"/>
    <property type="match status" value="1"/>
</dbReference>
<comment type="similarity">
    <text evidence="1 5">Belongs to the universal ribosomal protein uL30 family.</text>
</comment>
<comment type="subunit">
    <text evidence="2 5">Part of the 50S ribosomal subunit.</text>
</comment>
<comment type="caution">
    <text evidence="7">The sequence shown here is derived from an EMBL/GenBank/DDBJ whole genome shotgun (WGS) entry which is preliminary data.</text>
</comment>
<evidence type="ECO:0000256" key="1">
    <source>
        <dbReference type="ARBA" id="ARBA00007594"/>
    </source>
</evidence>
<gene>
    <name evidence="5" type="primary">rpmD</name>
    <name evidence="7" type="ORF">EGN73_13575</name>
</gene>
<dbReference type="PANTHER" id="PTHR15892">
    <property type="entry name" value="MITOCHONDRIAL RIBOSOMAL PROTEIN L30"/>
    <property type="match status" value="1"/>
</dbReference>
<dbReference type="NCBIfam" id="TIGR01308">
    <property type="entry name" value="rpmD_bact"/>
    <property type="match status" value="1"/>
</dbReference>
<dbReference type="Gene3D" id="3.30.1390.20">
    <property type="entry name" value="Ribosomal protein L30, ferredoxin-like fold domain"/>
    <property type="match status" value="1"/>
</dbReference>
<dbReference type="InterPro" id="IPR036919">
    <property type="entry name" value="Ribo_uL30_ferredoxin-like_sf"/>
</dbReference>
<dbReference type="GO" id="GO:0006412">
    <property type="term" value="P:translation"/>
    <property type="evidence" value="ECO:0007669"/>
    <property type="project" value="UniProtKB-UniRule"/>
</dbReference>
<name>A0A951MF66_9BACT</name>
<dbReference type="Pfam" id="PF00327">
    <property type="entry name" value="Ribosomal_L30"/>
    <property type="match status" value="1"/>
</dbReference>
<evidence type="ECO:0000256" key="3">
    <source>
        <dbReference type="ARBA" id="ARBA00022980"/>
    </source>
</evidence>
<evidence type="ECO:0000256" key="4">
    <source>
        <dbReference type="ARBA" id="ARBA00023274"/>
    </source>
</evidence>
<dbReference type="Proteomes" id="UP000727490">
    <property type="component" value="Unassembled WGS sequence"/>
</dbReference>
<evidence type="ECO:0000259" key="6">
    <source>
        <dbReference type="Pfam" id="PF00327"/>
    </source>
</evidence>
<accession>A0A951MF66</accession>
<evidence type="ECO:0000313" key="7">
    <source>
        <dbReference type="EMBL" id="MBW3468835.1"/>
    </source>
</evidence>
<keyword evidence="8" id="KW-1185">Reference proteome</keyword>
<keyword evidence="4 5" id="KW-0687">Ribonucleoprotein</keyword>
<dbReference type="GO" id="GO:0003735">
    <property type="term" value="F:structural constituent of ribosome"/>
    <property type="evidence" value="ECO:0007669"/>
    <property type="project" value="InterPro"/>
</dbReference>
<dbReference type="AlphaFoldDB" id="A0A951MF66"/>
<dbReference type="GO" id="GO:0022625">
    <property type="term" value="C:cytosolic large ribosomal subunit"/>
    <property type="evidence" value="ECO:0007669"/>
    <property type="project" value="TreeGrafter"/>
</dbReference>
<dbReference type="PANTHER" id="PTHR15892:SF2">
    <property type="entry name" value="LARGE RIBOSOMAL SUBUNIT PROTEIN UL30M"/>
    <property type="match status" value="1"/>
</dbReference>